<keyword evidence="4 9" id="KW-0418">Kinase</keyword>
<reference evidence="9 10" key="1">
    <citation type="journal article" date="2019" name="Sci. Rep.">
        <title>Comparative genomics of chytrid fungi reveal insights into the obligate biotrophic and pathogenic lifestyle of Synchytrium endobioticum.</title>
        <authorList>
            <person name="van de Vossenberg B.T.L.H."/>
            <person name="Warris S."/>
            <person name="Nguyen H.D.T."/>
            <person name="van Gent-Pelzer M.P.E."/>
            <person name="Joly D.L."/>
            <person name="van de Geest H.C."/>
            <person name="Bonants P.J.M."/>
            <person name="Smith D.S."/>
            <person name="Levesque C.A."/>
            <person name="van der Lee T.A.J."/>
        </authorList>
    </citation>
    <scope>NUCLEOTIDE SEQUENCE [LARGE SCALE GENOMIC DNA]</scope>
    <source>
        <strain evidence="9 10">CBS 809.83</strain>
    </source>
</reference>
<dbReference type="Gene3D" id="3.40.50.10330">
    <property type="entry name" value="Probable inorganic polyphosphate/atp-NAD kinase, domain 1"/>
    <property type="match status" value="1"/>
</dbReference>
<dbReference type="AlphaFoldDB" id="A0A507EGM8"/>
<dbReference type="GO" id="GO:0006741">
    <property type="term" value="P:NADP+ biosynthetic process"/>
    <property type="evidence" value="ECO:0007669"/>
    <property type="project" value="InterPro"/>
</dbReference>
<evidence type="ECO:0000256" key="3">
    <source>
        <dbReference type="ARBA" id="ARBA00022741"/>
    </source>
</evidence>
<dbReference type="InterPro" id="IPR017437">
    <property type="entry name" value="ATP-NAD_kinase_PpnK-typ_C"/>
</dbReference>
<gene>
    <name evidence="9" type="primary">UTR1D</name>
    <name evidence="9" type="ORF">PhCBS80983_g00541</name>
</gene>
<proteinExistence type="inferred from homology"/>
<feature type="compositionally biased region" description="Low complexity" evidence="8">
    <location>
        <begin position="185"/>
        <end position="195"/>
    </location>
</feature>
<sequence length="586" mass="63359">MTGGVAVGPRVVTRMSPTDSTSTCSPCRLSPGLSVKTGNLGSARIAAAAEEKKDALTCPQATSQYLTPGKRLFGNATSPSPSPLTPTIEALLWKIDLVDQAGCDLEVIEEEEDFSGKALRHALDSSPVVETPISTSACPQARSSGCRRYSDSSLSSGATSSDEGASDASPQKRDLKQPTTSSAAPQPQGLHQQPQPRRRSRSNSHSELAKTAVGLREIARKIGRAQLIWDHQPKTVLLVTKIHDEQLIRITHQVAKWLVLEIGLTVLVEDRLKHDPAFGYSLLADELRSATDSDDSSPADKSQKIQFWTNEYCASAAGSAAVDFLITLGGDGTVLYAAWLFQQKCPPIIPFRLGSLGFLTTFDFASFRQSVRDLVLGPGLQKGLRMNFRIRFSCTILRHDPDAKHIGGNEADHGATFEILNDLTIDRGPSPFMSQLELYGNDNHLTTIHADGLTISTPTGSTAYSLSSGGSLVHPDVSAILVTPICPHTLSFRPMILPDTMEVRITVPEDSRATAFASFDGRKRVCLGRGDTVVVKAGVWPVPTVCWEDQSKDWFIGLERCLGWNKRERQKGLVGGGESGMEGIAW</sequence>
<comment type="similarity">
    <text evidence="1">Belongs to the NAD kinase family.</text>
</comment>
<dbReference type="FunFam" id="2.60.200.30:FF:000009">
    <property type="entry name" value="Poly(P)/ATP NAD kinase"/>
    <property type="match status" value="1"/>
</dbReference>
<name>A0A507EGM8_9FUNG</name>
<feature type="compositionally biased region" description="Polar residues" evidence="8">
    <location>
        <begin position="132"/>
        <end position="143"/>
    </location>
</feature>
<dbReference type="GO" id="GO:0005524">
    <property type="term" value="F:ATP binding"/>
    <property type="evidence" value="ECO:0007669"/>
    <property type="project" value="UniProtKB-KW"/>
</dbReference>
<dbReference type="GO" id="GO:0019674">
    <property type="term" value="P:NAD+ metabolic process"/>
    <property type="evidence" value="ECO:0007669"/>
    <property type="project" value="InterPro"/>
</dbReference>
<keyword evidence="10" id="KW-1185">Reference proteome</keyword>
<feature type="compositionally biased region" description="Low complexity" evidence="8">
    <location>
        <begin position="151"/>
        <end position="161"/>
    </location>
</feature>
<dbReference type="Gene3D" id="2.60.200.30">
    <property type="entry name" value="Probable inorganic polyphosphate/atp-NAD kinase, domain 2"/>
    <property type="match status" value="1"/>
</dbReference>
<accession>A0A507EGM8</accession>
<dbReference type="GO" id="GO:0003951">
    <property type="term" value="F:NAD+ kinase activity"/>
    <property type="evidence" value="ECO:0007669"/>
    <property type="project" value="InterPro"/>
</dbReference>
<keyword evidence="3" id="KW-0547">Nucleotide-binding</keyword>
<evidence type="ECO:0000256" key="4">
    <source>
        <dbReference type="ARBA" id="ARBA00022777"/>
    </source>
</evidence>
<keyword evidence="6" id="KW-0521">NADP</keyword>
<dbReference type="Pfam" id="PF01513">
    <property type="entry name" value="NAD_kinase"/>
    <property type="match status" value="1"/>
</dbReference>
<keyword evidence="5" id="KW-0067">ATP-binding</keyword>
<dbReference type="PANTHER" id="PTHR20275">
    <property type="entry name" value="NAD KINASE"/>
    <property type="match status" value="1"/>
</dbReference>
<dbReference type="PANTHER" id="PTHR20275:SF0">
    <property type="entry name" value="NAD KINASE"/>
    <property type="match status" value="1"/>
</dbReference>
<evidence type="ECO:0000256" key="2">
    <source>
        <dbReference type="ARBA" id="ARBA00022679"/>
    </source>
</evidence>
<dbReference type="Pfam" id="PF20143">
    <property type="entry name" value="NAD_kinase_C"/>
    <property type="match status" value="1"/>
</dbReference>
<organism evidence="9 10">
    <name type="scientific">Powellomyces hirtus</name>
    <dbReference type="NCBI Taxonomy" id="109895"/>
    <lineage>
        <taxon>Eukaryota</taxon>
        <taxon>Fungi</taxon>
        <taxon>Fungi incertae sedis</taxon>
        <taxon>Chytridiomycota</taxon>
        <taxon>Chytridiomycota incertae sedis</taxon>
        <taxon>Chytridiomycetes</taxon>
        <taxon>Spizellomycetales</taxon>
        <taxon>Powellomycetaceae</taxon>
        <taxon>Powellomyces</taxon>
    </lineage>
</organism>
<comment type="caution">
    <text evidence="9">The sequence shown here is derived from an EMBL/GenBank/DDBJ whole genome shotgun (WGS) entry which is preliminary data.</text>
</comment>
<evidence type="ECO:0000256" key="5">
    <source>
        <dbReference type="ARBA" id="ARBA00022840"/>
    </source>
</evidence>
<feature type="region of interest" description="Disordered" evidence="8">
    <location>
        <begin position="125"/>
        <end position="209"/>
    </location>
</feature>
<dbReference type="Proteomes" id="UP000318582">
    <property type="component" value="Unassembled WGS sequence"/>
</dbReference>
<dbReference type="SUPFAM" id="SSF111331">
    <property type="entry name" value="NAD kinase/diacylglycerol kinase-like"/>
    <property type="match status" value="1"/>
</dbReference>
<dbReference type="EMBL" id="QEAQ01000003">
    <property type="protein sequence ID" value="TPX62340.1"/>
    <property type="molecule type" value="Genomic_DNA"/>
</dbReference>
<keyword evidence="7" id="KW-0520">NAD</keyword>
<protein>
    <submittedName>
        <fullName evidence="9">NAD+ kinase</fullName>
    </submittedName>
</protein>
<evidence type="ECO:0000256" key="8">
    <source>
        <dbReference type="SAM" id="MobiDB-lite"/>
    </source>
</evidence>
<dbReference type="InterPro" id="IPR002504">
    <property type="entry name" value="NADK"/>
</dbReference>
<evidence type="ECO:0000256" key="6">
    <source>
        <dbReference type="ARBA" id="ARBA00022857"/>
    </source>
</evidence>
<evidence type="ECO:0000256" key="7">
    <source>
        <dbReference type="ARBA" id="ARBA00023027"/>
    </source>
</evidence>
<keyword evidence="2" id="KW-0808">Transferase</keyword>
<dbReference type="STRING" id="109895.A0A507EGM8"/>
<evidence type="ECO:0000313" key="9">
    <source>
        <dbReference type="EMBL" id="TPX62340.1"/>
    </source>
</evidence>
<dbReference type="HAMAP" id="MF_00361">
    <property type="entry name" value="NAD_kinase"/>
    <property type="match status" value="1"/>
</dbReference>
<dbReference type="InterPro" id="IPR016064">
    <property type="entry name" value="NAD/diacylglycerol_kinase_sf"/>
</dbReference>
<dbReference type="InterPro" id="IPR017438">
    <property type="entry name" value="ATP-NAD_kinase_N"/>
</dbReference>
<evidence type="ECO:0000256" key="1">
    <source>
        <dbReference type="ARBA" id="ARBA00010995"/>
    </source>
</evidence>
<evidence type="ECO:0000313" key="10">
    <source>
        <dbReference type="Proteomes" id="UP000318582"/>
    </source>
</evidence>